<keyword evidence="3" id="KW-1185">Reference proteome</keyword>
<keyword evidence="1" id="KW-0732">Signal</keyword>
<name>A0A540UXL1_9BACL</name>
<dbReference type="OrthoDB" id="9795361at2"/>
<dbReference type="PIRSF" id="PIRSF012509">
    <property type="entry name" value="CamS"/>
    <property type="match status" value="1"/>
</dbReference>
<protein>
    <submittedName>
        <fullName evidence="2">CamS family sex pheromone protein</fullName>
    </submittedName>
</protein>
<sequence length="383" mass="43985">MKRFRWIPAMVVVAMLAGCVPSFRENKEVVGPNQESEAEVETTIIPNMQLDDNYYKTLIPYKESAARGLVVSNIYTKYDIKEAEEGLMRISQNEFGTDSYYFQEGQYLDSETVGNWLARKSAKKPEGLNPPADEGMDPVKRAKEAPIYLAHIIEQNYLKKTRDDKVALGGISIGLALNSIYYYQKEQYGEWYDEPIPQEQLEKKGKEMAEEIVRRLRARAELQDIPIVIALFKQEARNSIVPGTYFAYSVAKPGKTELGQWIAIDEKYVSFPMSNPEDIYRDTNTKFLNFKQDILKYFSNYTNVIGKGFYQNGQLVKLSIEVPIQFYGTTEIIGFTQYLTGTLMKRFPDSIDIEVSITSINGPEALILKDRDDKEPFVHIYEY</sequence>
<dbReference type="RefSeq" id="WP_141603109.1">
    <property type="nucleotide sequence ID" value="NZ_JARMSB010000036.1"/>
</dbReference>
<comment type="caution">
    <text evidence="2">The sequence shown here is derived from an EMBL/GenBank/DDBJ whole genome shotgun (WGS) entry which is preliminary data.</text>
</comment>
<dbReference type="InterPro" id="IPR011426">
    <property type="entry name" value="CamS"/>
</dbReference>
<dbReference type="PROSITE" id="PS51257">
    <property type="entry name" value="PROKAR_LIPOPROTEIN"/>
    <property type="match status" value="1"/>
</dbReference>
<dbReference type="Gene3D" id="3.10.570.10">
    <property type="entry name" value="sex pheromone staph- cam373 precursor domain"/>
    <property type="match status" value="1"/>
</dbReference>
<reference evidence="2 3" key="1">
    <citation type="submission" date="2019-06" db="EMBL/GenBank/DDBJ databases">
        <title>Genome sequence of Ureibacillus terrenus.</title>
        <authorList>
            <person name="Maclea K.S."/>
            <person name="Simoes M."/>
        </authorList>
    </citation>
    <scope>NUCLEOTIDE SEQUENCE [LARGE SCALE GENOMIC DNA]</scope>
    <source>
        <strain evidence="2 3">ATCC BAA-384</strain>
    </source>
</reference>
<dbReference type="Pfam" id="PF07537">
    <property type="entry name" value="CamS"/>
    <property type="match status" value="1"/>
</dbReference>
<dbReference type="AlphaFoldDB" id="A0A540UXL1"/>
<evidence type="ECO:0000313" key="2">
    <source>
        <dbReference type="EMBL" id="TQE89239.1"/>
    </source>
</evidence>
<dbReference type="CDD" id="cd13441">
    <property type="entry name" value="CamS_repeat_1"/>
    <property type="match status" value="1"/>
</dbReference>
<dbReference type="Proteomes" id="UP000315753">
    <property type="component" value="Unassembled WGS sequence"/>
</dbReference>
<proteinExistence type="predicted"/>
<dbReference type="CDD" id="cd13440">
    <property type="entry name" value="CamS_repeat_2"/>
    <property type="match status" value="1"/>
</dbReference>
<evidence type="ECO:0000313" key="3">
    <source>
        <dbReference type="Proteomes" id="UP000315753"/>
    </source>
</evidence>
<organism evidence="2 3">
    <name type="scientific">Ureibacillus terrenus</name>
    <dbReference type="NCBI Taxonomy" id="118246"/>
    <lineage>
        <taxon>Bacteria</taxon>
        <taxon>Bacillati</taxon>
        <taxon>Bacillota</taxon>
        <taxon>Bacilli</taxon>
        <taxon>Bacillales</taxon>
        <taxon>Caryophanaceae</taxon>
        <taxon>Ureibacillus</taxon>
    </lineage>
</organism>
<dbReference type="EMBL" id="VIGD01000020">
    <property type="protein sequence ID" value="TQE89239.1"/>
    <property type="molecule type" value="Genomic_DNA"/>
</dbReference>
<gene>
    <name evidence="2" type="ORF">FKZ59_12570</name>
</gene>
<evidence type="ECO:0000256" key="1">
    <source>
        <dbReference type="SAM" id="SignalP"/>
    </source>
</evidence>
<feature type="signal peptide" evidence="1">
    <location>
        <begin position="1"/>
        <end position="24"/>
    </location>
</feature>
<accession>A0A540UXL1</accession>
<feature type="chain" id="PRO_5021776970" evidence="1">
    <location>
        <begin position="25"/>
        <end position="383"/>
    </location>
</feature>